<dbReference type="InterPro" id="IPR025476">
    <property type="entry name" value="Helitron_helicase-like"/>
</dbReference>
<dbReference type="PANTHER" id="PTHR10492:SF57">
    <property type="entry name" value="ATP-DEPENDENT DNA HELICASE"/>
    <property type="match status" value="1"/>
</dbReference>
<reference evidence="2 3" key="1">
    <citation type="journal article" date="2019" name="Sci. Rep.">
        <title>Orb-weaving spider Araneus ventricosus genome elucidates the spidroin gene catalogue.</title>
        <authorList>
            <person name="Kono N."/>
            <person name="Nakamura H."/>
            <person name="Ohtoshi R."/>
            <person name="Moran D.A.P."/>
            <person name="Shinohara A."/>
            <person name="Yoshida Y."/>
            <person name="Fujiwara M."/>
            <person name="Mori M."/>
            <person name="Tomita M."/>
            <person name="Arakawa K."/>
        </authorList>
    </citation>
    <scope>NUCLEOTIDE SEQUENCE [LARGE SCALE GENOMIC DNA]</scope>
</reference>
<keyword evidence="3" id="KW-1185">Reference proteome</keyword>
<dbReference type="EMBL" id="BGPR01004790">
    <property type="protein sequence ID" value="GBN03378.1"/>
    <property type="molecule type" value="Genomic_DNA"/>
</dbReference>
<name>A0A4Y2KM95_ARAVE</name>
<organism evidence="2 3">
    <name type="scientific">Araneus ventricosus</name>
    <name type="common">Orbweaver spider</name>
    <name type="synonym">Epeira ventricosa</name>
    <dbReference type="NCBI Taxonomy" id="182803"/>
    <lineage>
        <taxon>Eukaryota</taxon>
        <taxon>Metazoa</taxon>
        <taxon>Ecdysozoa</taxon>
        <taxon>Arthropoda</taxon>
        <taxon>Chelicerata</taxon>
        <taxon>Arachnida</taxon>
        <taxon>Araneae</taxon>
        <taxon>Araneomorphae</taxon>
        <taxon>Entelegynae</taxon>
        <taxon>Araneoidea</taxon>
        <taxon>Araneidae</taxon>
        <taxon>Araneus</taxon>
    </lineage>
</organism>
<dbReference type="OrthoDB" id="6509606at2759"/>
<dbReference type="Proteomes" id="UP000499080">
    <property type="component" value="Unassembled WGS sequence"/>
</dbReference>
<proteinExistence type="predicted"/>
<evidence type="ECO:0000313" key="3">
    <source>
        <dbReference type="Proteomes" id="UP000499080"/>
    </source>
</evidence>
<protein>
    <recommendedName>
        <fullName evidence="1">Helitron helicase-like domain-containing protein</fullName>
    </recommendedName>
</protein>
<feature type="domain" description="Helitron helicase-like" evidence="1">
    <location>
        <begin position="106"/>
        <end position="170"/>
    </location>
</feature>
<dbReference type="Pfam" id="PF14214">
    <property type="entry name" value="Helitron_like_N"/>
    <property type="match status" value="1"/>
</dbReference>
<evidence type="ECO:0000259" key="1">
    <source>
        <dbReference type="Pfam" id="PF14214"/>
    </source>
</evidence>
<comment type="caution">
    <text evidence="2">The sequence shown here is derived from an EMBL/GenBank/DDBJ whole genome shotgun (WGS) entry which is preliminary data.</text>
</comment>
<sequence length="548" mass="63286">MVFLEDKNLDMRRYNAPTLCTEVPAIFVGDNGEPPANRDICVYPVGDTCQSISPLNQCCDPMTYPLLFPRGECSWNTVMEHVEKRRTAKRTRVTQLQYYAYRHSQRNGFSILHNSGSPRHMQQNYQDAMAMVRKFGKPDLFLTFTCNPSWSEILNSMEGVQRPEYRPDIIRGLPHAHILLTLDSESKIRTKDDIDKFVSAELPDPCTDLRLFQTVTKCMVHGPSGTININSPCMRDGQCCKSFPKQFKDDTEENVNGYPIYCRRATEPVQVWKYSIGNRWVVPYNPWLLKKFNAHINVKVCASVKSVKYLYKYVYKGHDAASVKIQKEGALDHDEILSFVEGRYVSAPEAMWRLNEFNLSHKSHTVVRLAVHLPLQQPIVYQDGQEAQTIERAALRKTTLTSWFKLNKNYPSAHNISYSDIPHYYMFDKSTTNWKKRQRGRQNVIGRLPVVSILDTERYYLRMLLLRKSGAISFDDILTVNGLRCITFQQACQEYGLLRGDQQWRDALNDAAQFQSPRQLCILFAMICSFGEVEDVPDLWVQHQVSIC</sequence>
<gene>
    <name evidence="2" type="ORF">AVEN_151200_1</name>
</gene>
<dbReference type="PANTHER" id="PTHR10492">
    <property type="match status" value="1"/>
</dbReference>
<accession>A0A4Y2KM95</accession>
<evidence type="ECO:0000313" key="2">
    <source>
        <dbReference type="EMBL" id="GBN03378.1"/>
    </source>
</evidence>
<dbReference type="AlphaFoldDB" id="A0A4Y2KM95"/>